<dbReference type="NCBIfam" id="NF006396">
    <property type="entry name" value="PRK08645.1"/>
    <property type="match status" value="1"/>
</dbReference>
<dbReference type="SUPFAM" id="SSF51730">
    <property type="entry name" value="FAD-linked oxidoreductase"/>
    <property type="match status" value="1"/>
</dbReference>
<comment type="cofactor">
    <cofactor evidence="8">
        <name>Zn(2+)</name>
        <dbReference type="ChEBI" id="CHEBI:29105"/>
    </cofactor>
</comment>
<evidence type="ECO:0000259" key="9">
    <source>
        <dbReference type="PROSITE" id="PS50970"/>
    </source>
</evidence>
<name>A0A7V4WKD7_9BACT</name>
<keyword evidence="8" id="KW-0479">Metal-binding</keyword>
<keyword evidence="7 10" id="KW-0560">Oxidoreductase</keyword>
<evidence type="ECO:0000313" key="10">
    <source>
        <dbReference type="EMBL" id="HGY38539.1"/>
    </source>
</evidence>
<dbReference type="PANTHER" id="PTHR11103:SF18">
    <property type="entry name" value="SLR1189 PROTEIN"/>
    <property type="match status" value="1"/>
</dbReference>
<keyword evidence="5 8" id="KW-0808">Transferase</keyword>
<dbReference type="Pfam" id="PF02574">
    <property type="entry name" value="S-methyl_trans"/>
    <property type="match status" value="1"/>
</dbReference>
<dbReference type="AlphaFoldDB" id="A0A7V4WKD7"/>
<dbReference type="UniPathway" id="UPA00193"/>
<evidence type="ECO:0000256" key="3">
    <source>
        <dbReference type="ARBA" id="ARBA00022603"/>
    </source>
</evidence>
<dbReference type="GO" id="GO:0035999">
    <property type="term" value="P:tetrahydrofolate interconversion"/>
    <property type="evidence" value="ECO:0007669"/>
    <property type="project" value="UniProtKB-UniPathway"/>
</dbReference>
<evidence type="ECO:0000256" key="7">
    <source>
        <dbReference type="ARBA" id="ARBA00023002"/>
    </source>
</evidence>
<dbReference type="GO" id="GO:0004489">
    <property type="term" value="F:methylenetetrahydrofolate reductase [NAD(P)H] activity"/>
    <property type="evidence" value="ECO:0007669"/>
    <property type="project" value="UniProtKB-EC"/>
</dbReference>
<evidence type="ECO:0000256" key="1">
    <source>
        <dbReference type="ARBA" id="ARBA00001974"/>
    </source>
</evidence>
<dbReference type="Pfam" id="PF02219">
    <property type="entry name" value="MTHFR"/>
    <property type="match status" value="1"/>
</dbReference>
<dbReference type="GO" id="GO:0032259">
    <property type="term" value="P:methylation"/>
    <property type="evidence" value="ECO:0007669"/>
    <property type="project" value="UniProtKB-KW"/>
</dbReference>
<gene>
    <name evidence="10" type="ORF">ENW11_01840</name>
</gene>
<comment type="pathway">
    <text evidence="2">One-carbon metabolism; tetrahydrofolate interconversion.</text>
</comment>
<dbReference type="Gene3D" id="3.20.20.220">
    <property type="match status" value="1"/>
</dbReference>
<evidence type="ECO:0000256" key="6">
    <source>
        <dbReference type="ARBA" id="ARBA00022827"/>
    </source>
</evidence>
<comment type="cofactor">
    <cofactor evidence="1">
        <name>FAD</name>
        <dbReference type="ChEBI" id="CHEBI:57692"/>
    </cofactor>
</comment>
<evidence type="ECO:0000256" key="5">
    <source>
        <dbReference type="ARBA" id="ARBA00022679"/>
    </source>
</evidence>
<evidence type="ECO:0000256" key="8">
    <source>
        <dbReference type="PROSITE-ProRule" id="PRU00333"/>
    </source>
</evidence>
<dbReference type="InterPro" id="IPR003171">
    <property type="entry name" value="Mehydrof_redctse-like"/>
</dbReference>
<dbReference type="EC" id="2.1.1.10" evidence="10"/>
<dbReference type="SUPFAM" id="SSF82282">
    <property type="entry name" value="Homocysteine S-methyltransferase"/>
    <property type="match status" value="1"/>
</dbReference>
<feature type="binding site" evidence="8">
    <location>
        <position position="273"/>
    </location>
    <ligand>
        <name>Zn(2+)</name>
        <dbReference type="ChEBI" id="CHEBI:29105"/>
    </ligand>
</feature>
<feature type="binding site" evidence="8">
    <location>
        <position position="274"/>
    </location>
    <ligand>
        <name>Zn(2+)</name>
        <dbReference type="ChEBI" id="CHEBI:29105"/>
    </ligand>
</feature>
<evidence type="ECO:0000256" key="2">
    <source>
        <dbReference type="ARBA" id="ARBA00004777"/>
    </source>
</evidence>
<dbReference type="GO" id="GO:0046872">
    <property type="term" value="F:metal ion binding"/>
    <property type="evidence" value="ECO:0007669"/>
    <property type="project" value="UniProtKB-KW"/>
</dbReference>
<keyword evidence="4" id="KW-0285">Flavoprotein</keyword>
<dbReference type="InterPro" id="IPR036589">
    <property type="entry name" value="HCY_dom_sf"/>
</dbReference>
<feature type="binding site" evidence="8">
    <location>
        <position position="208"/>
    </location>
    <ligand>
        <name>Zn(2+)</name>
        <dbReference type="ChEBI" id="CHEBI:29105"/>
    </ligand>
</feature>
<comment type="caution">
    <text evidence="10">The sequence shown here is derived from an EMBL/GenBank/DDBJ whole genome shotgun (WGS) entry which is preliminary data.</text>
</comment>
<keyword evidence="6" id="KW-0274">FAD</keyword>
<sequence>MEPFLEFLKGTRVCLCDGAMGTELLRRGYPKDAPLELASITHRDLVRGIHEEYLASGAQLLETNTFGANALKLSLFGLEEKVEEIVLAGVRLAKEVARGRAYVLGSVGPLGKPVGKGLGVEDDRARECYRQQIGALLEGEVDAVLFETMVSPHEVALAVEVLRSFDRNIPYLVQFSFFPDGTTPSGDSLLRVLEFLKSLDACVVGINCGSGPHEAVHILEQFSQHLPGPFSVQPNAGYPQIVQGRIVYGAPPEYFASFAGTFVRLGAKILGGCCGTTPEHIRALAKAIEHLEEGTTLEVLEPEREAVSEAPFPPSTFAEKLGKRFVFTVEITPPKGTNLEGVKEGVRLLKKAGVDAVNISDSPMARVRISPIALAHILREELGVESIVHFTCRDRNLISLQSELLGAAALGVQNILALTGDPPSVGDHPFARPVFEVTSEGLVLILSRLNSGVDFAGNPLGKATNFTIGVALNLNAQDLSQEVERLKRKIDNGAHFILTQPIYDPRDLERFFDLFRGSLPPLLGGILPLRSFRHAEFLHHEVPGIVIPERLRARMAQAEDPKREGVAIALEVIRGIRDMVAGIYLMPPFERYEMAVAIIEAFRREEGQDA</sequence>
<organism evidence="10">
    <name type="scientific">Candidatus Caldatribacterium saccharofermentans</name>
    <dbReference type="NCBI Taxonomy" id="1454753"/>
    <lineage>
        <taxon>Bacteria</taxon>
        <taxon>Pseudomonadati</taxon>
        <taxon>Atribacterota</taxon>
        <taxon>Atribacteria</taxon>
        <taxon>Atribacterales</taxon>
        <taxon>Candidatus Caldatribacteriaceae</taxon>
        <taxon>Candidatus Caldatribacterium</taxon>
    </lineage>
</organism>
<dbReference type="GO" id="GO:0006555">
    <property type="term" value="P:methionine metabolic process"/>
    <property type="evidence" value="ECO:0007669"/>
    <property type="project" value="InterPro"/>
</dbReference>
<dbReference type="EC" id="1.5.1.20" evidence="10"/>
<reference evidence="10" key="1">
    <citation type="journal article" date="2020" name="mSystems">
        <title>Genome- and Community-Level Interaction Insights into Carbon Utilization and Element Cycling Functions of Hydrothermarchaeota in Hydrothermal Sediment.</title>
        <authorList>
            <person name="Zhou Z."/>
            <person name="Liu Y."/>
            <person name="Xu W."/>
            <person name="Pan J."/>
            <person name="Luo Z.H."/>
            <person name="Li M."/>
        </authorList>
    </citation>
    <scope>NUCLEOTIDE SEQUENCE [LARGE SCALE GENOMIC DNA]</scope>
    <source>
        <strain evidence="10">SpSt-82</strain>
    </source>
</reference>
<keyword evidence="3 8" id="KW-0489">Methyltransferase</keyword>
<proteinExistence type="predicted"/>
<dbReference type="CDD" id="cd00537">
    <property type="entry name" value="MTHFR"/>
    <property type="match status" value="1"/>
</dbReference>
<dbReference type="Gene3D" id="3.20.20.330">
    <property type="entry name" value="Homocysteine-binding-like domain"/>
    <property type="match status" value="1"/>
</dbReference>
<keyword evidence="8" id="KW-0862">Zinc</keyword>
<dbReference type="PANTHER" id="PTHR11103">
    <property type="entry name" value="SLR1189 PROTEIN"/>
    <property type="match status" value="1"/>
</dbReference>
<dbReference type="EMBL" id="DTIY01000013">
    <property type="protein sequence ID" value="HGY38539.1"/>
    <property type="molecule type" value="Genomic_DNA"/>
</dbReference>
<dbReference type="InterPro" id="IPR003726">
    <property type="entry name" value="HCY_dom"/>
</dbReference>
<dbReference type="InterPro" id="IPR029041">
    <property type="entry name" value="FAD-linked_oxidoreductase-like"/>
</dbReference>
<accession>A0A7V4WKD7</accession>
<evidence type="ECO:0000256" key="4">
    <source>
        <dbReference type="ARBA" id="ARBA00022630"/>
    </source>
</evidence>
<protein>
    <submittedName>
        <fullName evidence="10">Bifunctional homocysteine S-methyltransferase/methylenetetrahydrofolate reductase</fullName>
        <ecNumber evidence="10">1.5.1.20</ecNumber>
        <ecNumber evidence="10">2.1.1.10</ecNumber>
    </submittedName>
</protein>
<dbReference type="PROSITE" id="PS50970">
    <property type="entry name" value="HCY"/>
    <property type="match status" value="1"/>
</dbReference>
<dbReference type="GO" id="GO:0008168">
    <property type="term" value="F:methyltransferase activity"/>
    <property type="evidence" value="ECO:0007669"/>
    <property type="project" value="UniProtKB-UniRule"/>
</dbReference>
<feature type="domain" description="Hcy-binding" evidence="9">
    <location>
        <begin position="2"/>
        <end position="288"/>
    </location>
</feature>